<evidence type="ECO:0000256" key="1">
    <source>
        <dbReference type="ARBA" id="ARBA00022722"/>
    </source>
</evidence>
<dbReference type="SMART" id="SM00318">
    <property type="entry name" value="SNc"/>
    <property type="match status" value="1"/>
</dbReference>
<reference evidence="6 7" key="1">
    <citation type="journal article" date="2015" name="Nature">
        <title>rRNA introns, odd ribosomes, and small enigmatic genomes across a large radiation of phyla.</title>
        <authorList>
            <person name="Brown C.T."/>
            <person name="Hug L.A."/>
            <person name="Thomas B.C."/>
            <person name="Sharon I."/>
            <person name="Castelle C.J."/>
            <person name="Singh A."/>
            <person name="Wilkins M.J."/>
            <person name="Williams K.H."/>
            <person name="Banfield J.F."/>
        </authorList>
    </citation>
    <scope>NUCLEOTIDE SEQUENCE [LARGE SCALE GENOMIC DNA]</scope>
</reference>
<dbReference type="Pfam" id="PF00565">
    <property type="entry name" value="SNase"/>
    <property type="match status" value="1"/>
</dbReference>
<evidence type="ECO:0000259" key="5">
    <source>
        <dbReference type="PROSITE" id="PS50830"/>
    </source>
</evidence>
<feature type="region of interest" description="Disordered" evidence="4">
    <location>
        <begin position="198"/>
        <end position="218"/>
    </location>
</feature>
<accession>A0A0G1CIM2</accession>
<sequence length="274" mass="29592">MSRRAIFVVAAIFLSGISLGLLLSQIVVSPKSTKRVAEITPEATSTGVVAGSEREKATVKRVIDGDTIELTDGRKVRYIGIDTPETVDPRKPVQCFGKEAADKNKALAQDKSIEMETDISQSDRYGRLLRYIYVKTDDQKWIMVNEALVAEGFALSSTFPPDVKYQDRFQLAQDQARAAGKGLWGGCNVLATPAATTSSDTAEASPVGSGQVVESSPNSNSCQIKGNISSGGKIYHLPGCGSYDKTVIDETAGERWFCTEEEAINAGWRKAKNC</sequence>
<feature type="domain" description="TNase-like" evidence="5">
    <location>
        <begin position="53"/>
        <end position="186"/>
    </location>
</feature>
<keyword evidence="3" id="KW-0378">Hydrolase</keyword>
<dbReference type="PANTHER" id="PTHR12302:SF3">
    <property type="entry name" value="SERINE_THREONINE-PROTEIN KINASE 31"/>
    <property type="match status" value="1"/>
</dbReference>
<evidence type="ECO:0000313" key="7">
    <source>
        <dbReference type="Proteomes" id="UP000034050"/>
    </source>
</evidence>
<protein>
    <submittedName>
        <fullName evidence="6">Nuclease-like protein</fullName>
    </submittedName>
</protein>
<keyword evidence="1" id="KW-0540">Nuclease</keyword>
<dbReference type="PANTHER" id="PTHR12302">
    <property type="entry name" value="EBNA2 BINDING PROTEIN P100"/>
    <property type="match status" value="1"/>
</dbReference>
<dbReference type="GO" id="GO:0004519">
    <property type="term" value="F:endonuclease activity"/>
    <property type="evidence" value="ECO:0007669"/>
    <property type="project" value="UniProtKB-KW"/>
</dbReference>
<dbReference type="AlphaFoldDB" id="A0A0G1CIM2"/>
<name>A0A0G1CIM2_9BACT</name>
<dbReference type="Gene3D" id="2.40.50.90">
    <property type="match status" value="1"/>
</dbReference>
<evidence type="ECO:0000256" key="2">
    <source>
        <dbReference type="ARBA" id="ARBA00022759"/>
    </source>
</evidence>
<dbReference type="GO" id="GO:0016787">
    <property type="term" value="F:hydrolase activity"/>
    <property type="evidence" value="ECO:0007669"/>
    <property type="project" value="UniProtKB-KW"/>
</dbReference>
<evidence type="ECO:0000256" key="4">
    <source>
        <dbReference type="SAM" id="MobiDB-lite"/>
    </source>
</evidence>
<evidence type="ECO:0000313" key="6">
    <source>
        <dbReference type="EMBL" id="KKS85640.1"/>
    </source>
</evidence>
<dbReference type="InterPro" id="IPR035437">
    <property type="entry name" value="SNase_OB-fold_sf"/>
</dbReference>
<dbReference type="STRING" id="1618446.UV61_C0016G0012"/>
<evidence type="ECO:0000256" key="3">
    <source>
        <dbReference type="ARBA" id="ARBA00022801"/>
    </source>
</evidence>
<keyword evidence="2" id="KW-0255">Endonuclease</keyword>
<proteinExistence type="predicted"/>
<dbReference type="SUPFAM" id="SSF50199">
    <property type="entry name" value="Staphylococcal nuclease"/>
    <property type="match status" value="1"/>
</dbReference>
<comment type="caution">
    <text evidence="6">The sequence shown here is derived from an EMBL/GenBank/DDBJ whole genome shotgun (WGS) entry which is preliminary data.</text>
</comment>
<dbReference type="EMBL" id="LCFD01000016">
    <property type="protein sequence ID" value="KKS85640.1"/>
    <property type="molecule type" value="Genomic_DNA"/>
</dbReference>
<dbReference type="InterPro" id="IPR016071">
    <property type="entry name" value="Staphylococal_nuclease_OB-fold"/>
</dbReference>
<organism evidence="6 7">
    <name type="scientific">Candidatus Gottesmanbacteria bacterium GW2011_GWB1_43_11</name>
    <dbReference type="NCBI Taxonomy" id="1618446"/>
    <lineage>
        <taxon>Bacteria</taxon>
        <taxon>Candidatus Gottesmaniibacteriota</taxon>
    </lineage>
</organism>
<dbReference type="Proteomes" id="UP000034050">
    <property type="component" value="Unassembled WGS sequence"/>
</dbReference>
<dbReference type="PROSITE" id="PS50830">
    <property type="entry name" value="TNASE_3"/>
    <property type="match status" value="1"/>
</dbReference>
<gene>
    <name evidence="6" type="ORF">UV61_C0016G0012</name>
</gene>